<reference evidence="2 3" key="1">
    <citation type="submission" date="2021-06" db="EMBL/GenBank/DDBJ databases">
        <authorList>
            <person name="Kallberg Y."/>
            <person name="Tangrot J."/>
            <person name="Rosling A."/>
        </authorList>
    </citation>
    <scope>NUCLEOTIDE SEQUENCE [LARGE SCALE GENOMIC DNA]</scope>
    <source>
        <strain evidence="2 3">120-4 pot B 10/14</strain>
    </source>
</reference>
<feature type="compositionally biased region" description="Polar residues" evidence="1">
    <location>
        <begin position="60"/>
        <end position="89"/>
    </location>
</feature>
<evidence type="ECO:0000313" key="3">
    <source>
        <dbReference type="Proteomes" id="UP000789901"/>
    </source>
</evidence>
<keyword evidence="3" id="KW-1185">Reference proteome</keyword>
<protein>
    <submittedName>
        <fullName evidence="2">45479_t:CDS:1</fullName>
    </submittedName>
</protein>
<gene>
    <name evidence="2" type="ORF">GMARGA_LOCUS29079</name>
</gene>
<proteinExistence type="predicted"/>
<accession>A0ABN7WBR5</accession>
<dbReference type="Proteomes" id="UP000789901">
    <property type="component" value="Unassembled WGS sequence"/>
</dbReference>
<organism evidence="2 3">
    <name type="scientific">Gigaspora margarita</name>
    <dbReference type="NCBI Taxonomy" id="4874"/>
    <lineage>
        <taxon>Eukaryota</taxon>
        <taxon>Fungi</taxon>
        <taxon>Fungi incertae sedis</taxon>
        <taxon>Mucoromycota</taxon>
        <taxon>Glomeromycotina</taxon>
        <taxon>Glomeromycetes</taxon>
        <taxon>Diversisporales</taxon>
        <taxon>Gigasporaceae</taxon>
        <taxon>Gigaspora</taxon>
    </lineage>
</organism>
<sequence>MIRSAFISITKETTKDLIFRCVKNDRASCVAAIIPNKRNMIYKLSSRTPSQNKNEIVSLLSQNKNGTSQFPSQNKNENKNETTQLPSQNKNEHPFQHHRIKTKHPHLKIKTELNLHFTIKMKKLSK</sequence>
<name>A0ABN7WBR5_GIGMA</name>
<comment type="caution">
    <text evidence="2">The sequence shown here is derived from an EMBL/GenBank/DDBJ whole genome shotgun (WGS) entry which is preliminary data.</text>
</comment>
<evidence type="ECO:0000256" key="1">
    <source>
        <dbReference type="SAM" id="MobiDB-lite"/>
    </source>
</evidence>
<feature type="region of interest" description="Disordered" evidence="1">
    <location>
        <begin position="60"/>
        <end position="103"/>
    </location>
</feature>
<evidence type="ECO:0000313" key="2">
    <source>
        <dbReference type="EMBL" id="CAG8826278.1"/>
    </source>
</evidence>
<dbReference type="EMBL" id="CAJVQB010038465">
    <property type="protein sequence ID" value="CAG8826278.1"/>
    <property type="molecule type" value="Genomic_DNA"/>
</dbReference>